<evidence type="ECO:0000313" key="2">
    <source>
        <dbReference type="EMBL" id="EEF49958.1"/>
    </source>
</evidence>
<dbReference type="InParanoid" id="B9RFI7"/>
<name>B9RFI7_RICCO</name>
<accession>B9RFI7</accession>
<sequence>MADEQLGGSRRNLFWSHGGAGGDGPFGSRMEFPDEFFGFGNSENNRDYCTEAANKRIIETLQENSEEAEVADVLLRLRPFGLKLSLTSSLVESVDMNLNHPKHAAAKSCHPHPKVDDYGSQPISEKLKASNFSASLLKIGTWERRSKNEGDLVAKCYYAKKKLVWEFLEKGLKSKIEIQWNDIIALKAHIQENEPGILEIELSQAPTFHEETDPQPRKHTIWRLTSDFTRGQASTFRRHYLVFPPGALDRHYEKLLQCDHRLYGLSQRPFPSLESLYFEPCVFNYPNFFFNYHGERQFNFSGIPSPLMAVHYGQYEQTPPQLSFKQTHSPISVMDFSHSDEQINHNVFENPRMSIWSQVVNNNVIDSSAASIPFHHANPPASSYLNFNNPSAFDQGEGSNLLNNMLLNNLAEHLLSDAQVEGYDEKYHMARVASLNALVNMSQEANRASEDSVQQTFHEQEMCSDDAMVFSGNEQASVISDYQQQQSLSCMSLQACYPNAMMHQDQAGNHLSYSPLSPDSMMEEFGHISTVDQLKRWT</sequence>
<evidence type="ECO:0000259" key="1">
    <source>
        <dbReference type="Pfam" id="PF24818"/>
    </source>
</evidence>
<feature type="domain" description="TRF2/HOY1 PH-like" evidence="1">
    <location>
        <begin position="131"/>
        <end position="249"/>
    </location>
</feature>
<keyword evidence="3" id="KW-1185">Reference proteome</keyword>
<reference evidence="3" key="1">
    <citation type="journal article" date="2010" name="Nat. Biotechnol.">
        <title>Draft genome sequence of the oilseed species Ricinus communis.</title>
        <authorList>
            <person name="Chan A.P."/>
            <person name="Crabtree J."/>
            <person name="Zhao Q."/>
            <person name="Lorenzi H."/>
            <person name="Orvis J."/>
            <person name="Puiu D."/>
            <person name="Melake-Berhan A."/>
            <person name="Jones K.M."/>
            <person name="Redman J."/>
            <person name="Chen G."/>
            <person name="Cahoon E.B."/>
            <person name="Gedil M."/>
            <person name="Stanke M."/>
            <person name="Haas B.J."/>
            <person name="Wortman J.R."/>
            <person name="Fraser-Liggett C.M."/>
            <person name="Ravel J."/>
            <person name="Rabinowicz P.D."/>
        </authorList>
    </citation>
    <scope>NUCLEOTIDE SEQUENCE [LARGE SCALE GENOMIC DNA]</scope>
    <source>
        <strain evidence="3">cv. Hale</strain>
    </source>
</reference>
<evidence type="ECO:0000313" key="3">
    <source>
        <dbReference type="Proteomes" id="UP000008311"/>
    </source>
</evidence>
<dbReference type="PANTHER" id="PTHR33494:SF5">
    <property type="entry name" value="F10A16.6 PROTEIN"/>
    <property type="match status" value="1"/>
</dbReference>
<dbReference type="eggNOG" id="ENOG502RUQM">
    <property type="taxonomic scope" value="Eukaryota"/>
</dbReference>
<protein>
    <recommendedName>
        <fullName evidence="1">TRF2/HOY1 PH-like domain-containing protein</fullName>
    </recommendedName>
</protein>
<organism evidence="2 3">
    <name type="scientific">Ricinus communis</name>
    <name type="common">Castor bean</name>
    <dbReference type="NCBI Taxonomy" id="3988"/>
    <lineage>
        <taxon>Eukaryota</taxon>
        <taxon>Viridiplantae</taxon>
        <taxon>Streptophyta</taxon>
        <taxon>Embryophyta</taxon>
        <taxon>Tracheophyta</taxon>
        <taxon>Spermatophyta</taxon>
        <taxon>Magnoliopsida</taxon>
        <taxon>eudicotyledons</taxon>
        <taxon>Gunneridae</taxon>
        <taxon>Pentapetalae</taxon>
        <taxon>rosids</taxon>
        <taxon>fabids</taxon>
        <taxon>Malpighiales</taxon>
        <taxon>Euphorbiaceae</taxon>
        <taxon>Acalyphoideae</taxon>
        <taxon>Acalypheae</taxon>
        <taxon>Ricinus</taxon>
    </lineage>
</organism>
<dbReference type="Proteomes" id="UP000008311">
    <property type="component" value="Unassembled WGS sequence"/>
</dbReference>
<dbReference type="AlphaFoldDB" id="B9RFI7"/>
<dbReference type="PANTHER" id="PTHR33494">
    <property type="entry name" value="OS02G0793800 PROTEIN"/>
    <property type="match status" value="1"/>
</dbReference>
<gene>
    <name evidence="2" type="ORF">RCOM_1434920</name>
</gene>
<dbReference type="Pfam" id="PF24818">
    <property type="entry name" value="PH_TRF2_HOY1"/>
    <property type="match status" value="1"/>
</dbReference>
<dbReference type="EMBL" id="EQ973777">
    <property type="protein sequence ID" value="EEF49958.1"/>
    <property type="molecule type" value="Genomic_DNA"/>
</dbReference>
<proteinExistence type="predicted"/>
<dbReference type="InterPro" id="IPR057939">
    <property type="entry name" value="TRF2_HOY1_PH"/>
</dbReference>